<keyword evidence="3" id="KW-1185">Reference proteome</keyword>
<feature type="transmembrane region" description="Helical" evidence="1">
    <location>
        <begin position="74"/>
        <end position="92"/>
    </location>
</feature>
<sequence>MSDLAMLTYIAVLIGIAVLVHRFFPAPHIPDLATENRGVGYLFLLFFFVTPVLCSYFLADQIRIWTDPWASPDAMERIAQIVGAIVTIFIVIRGITVWFLLVCLGAIGYGVLELIIYIIHG</sequence>
<evidence type="ECO:0000256" key="1">
    <source>
        <dbReference type="SAM" id="Phobius"/>
    </source>
</evidence>
<feature type="transmembrane region" description="Helical" evidence="1">
    <location>
        <begin position="38"/>
        <end position="59"/>
    </location>
</feature>
<evidence type="ECO:0000313" key="3">
    <source>
        <dbReference type="Proteomes" id="UP000032668"/>
    </source>
</evidence>
<reference evidence="2 3" key="1">
    <citation type="submission" date="2012-11" db="EMBL/GenBank/DDBJ databases">
        <title>Whole genome sequence of Acidocella aminolytica 101 = DSM 11237.</title>
        <authorList>
            <person name="Azuma Y."/>
            <person name="Higashiura N."/>
            <person name="Hirakawa H."/>
            <person name="Matsushita K."/>
        </authorList>
    </citation>
    <scope>NUCLEOTIDE SEQUENCE [LARGE SCALE GENOMIC DNA]</scope>
    <source>
        <strain evidence="3">101 / DSM 11237</strain>
    </source>
</reference>
<organism evidence="2 3">
    <name type="scientific">Acidocella aminolytica 101 = DSM 11237</name>
    <dbReference type="NCBI Taxonomy" id="1120923"/>
    <lineage>
        <taxon>Bacteria</taxon>
        <taxon>Pseudomonadati</taxon>
        <taxon>Pseudomonadota</taxon>
        <taxon>Alphaproteobacteria</taxon>
        <taxon>Acetobacterales</taxon>
        <taxon>Acidocellaceae</taxon>
        <taxon>Acidocella</taxon>
    </lineage>
</organism>
<dbReference type="AlphaFoldDB" id="A0A0D6PJU9"/>
<protein>
    <submittedName>
        <fullName evidence="2">Uncharacterized protein</fullName>
    </submittedName>
</protein>
<proteinExistence type="predicted"/>
<dbReference type="EMBL" id="BANC01000143">
    <property type="protein sequence ID" value="GAN82040.1"/>
    <property type="molecule type" value="Genomic_DNA"/>
</dbReference>
<keyword evidence="1" id="KW-1133">Transmembrane helix</keyword>
<accession>A0A0D6PJU9</accession>
<comment type="caution">
    <text evidence="2">The sequence shown here is derived from an EMBL/GenBank/DDBJ whole genome shotgun (WGS) entry which is preliminary data.</text>
</comment>
<name>A0A0D6PJU9_9PROT</name>
<gene>
    <name evidence="2" type="ORF">Aam_146_005</name>
</gene>
<dbReference type="RefSeq" id="WP_048880425.1">
    <property type="nucleotide sequence ID" value="NZ_BANC01000143.1"/>
</dbReference>
<keyword evidence="1" id="KW-0472">Membrane</keyword>
<dbReference type="Proteomes" id="UP000032668">
    <property type="component" value="Unassembled WGS sequence"/>
</dbReference>
<feature type="transmembrane region" description="Helical" evidence="1">
    <location>
        <begin position="6"/>
        <end position="26"/>
    </location>
</feature>
<feature type="transmembrane region" description="Helical" evidence="1">
    <location>
        <begin position="99"/>
        <end position="119"/>
    </location>
</feature>
<evidence type="ECO:0000313" key="2">
    <source>
        <dbReference type="EMBL" id="GAN82040.1"/>
    </source>
</evidence>
<keyword evidence="1" id="KW-0812">Transmembrane</keyword>